<proteinExistence type="predicted"/>
<dbReference type="SMART" id="SM00471">
    <property type="entry name" value="HDc"/>
    <property type="match status" value="1"/>
</dbReference>
<dbReference type="InterPro" id="IPR037522">
    <property type="entry name" value="HD_GYP_dom"/>
</dbReference>
<dbReference type="Pfam" id="PF13487">
    <property type="entry name" value="HD_5"/>
    <property type="match status" value="1"/>
</dbReference>
<dbReference type="EMBL" id="PDKN01000001">
    <property type="protein sequence ID" value="RXJ60539.1"/>
    <property type="molecule type" value="Genomic_DNA"/>
</dbReference>
<dbReference type="PANTHER" id="PTHR43155:SF2">
    <property type="entry name" value="CYCLIC DI-GMP PHOSPHODIESTERASE PA4108"/>
    <property type="match status" value="1"/>
</dbReference>
<protein>
    <submittedName>
        <fullName evidence="3">Phosphohydrolase</fullName>
    </submittedName>
</protein>
<evidence type="ECO:0000259" key="2">
    <source>
        <dbReference type="PROSITE" id="PS51832"/>
    </source>
</evidence>
<evidence type="ECO:0000313" key="4">
    <source>
        <dbReference type="Proteomes" id="UP000290657"/>
    </source>
</evidence>
<keyword evidence="1" id="KW-0472">Membrane</keyword>
<dbReference type="NCBIfam" id="TIGR00277">
    <property type="entry name" value="HDIG"/>
    <property type="match status" value="1"/>
</dbReference>
<accession>A0A4Q0XWC8</accession>
<dbReference type="AlphaFoldDB" id="A0A4Q0XWC8"/>
<dbReference type="OrthoDB" id="9781223at2"/>
<keyword evidence="4" id="KW-1185">Reference proteome</keyword>
<dbReference type="SUPFAM" id="SSF109604">
    <property type="entry name" value="HD-domain/PDEase-like"/>
    <property type="match status" value="1"/>
</dbReference>
<sequence length="331" mass="38314">MEKNHYSHFTKIAIETLKNGEKYPYNIYRQVDEKIFSILVQKETPLSMVNQCFCVDEVDSNFYIKSEDKLKYYTFIQHHITDILDDDKINMDVKASFIKEIASVTMHELFSSDVNSENLSKINTLVNNSIKLMLTDRNAMYSMLKVTSFDYYTYTHCIDVATYALGFGSYLQLELDELNTLGKAAMLHDIGKKNIPHEIITKNGTLTPEEFEIIKQHPTYSVDILTQNGENNERILLLIEQHHEKCDGSGYPKGLTENEIDKLAKIIAVCDVFNALTTRRTYKDRMTSFDAFKIMCTQMNHHLCTETLKKFITFMGCHYKQDQDGALLVEH</sequence>
<dbReference type="RefSeq" id="WP_128994674.1">
    <property type="nucleotide sequence ID" value="NZ_PDKN01000001.1"/>
</dbReference>
<dbReference type="InterPro" id="IPR003607">
    <property type="entry name" value="HD/PDEase_dom"/>
</dbReference>
<dbReference type="Gene3D" id="1.10.3210.10">
    <property type="entry name" value="Hypothetical protein af1432"/>
    <property type="match status" value="1"/>
</dbReference>
<dbReference type="InterPro" id="IPR006675">
    <property type="entry name" value="HDIG_dom"/>
</dbReference>
<name>A0A4Q0XWC8_9BACT</name>
<dbReference type="GO" id="GO:0016787">
    <property type="term" value="F:hydrolase activity"/>
    <property type="evidence" value="ECO:0007669"/>
    <property type="project" value="UniProtKB-KW"/>
</dbReference>
<comment type="caution">
    <text evidence="3">The sequence shown here is derived from an EMBL/GenBank/DDBJ whole genome shotgun (WGS) entry which is preliminary data.</text>
</comment>
<evidence type="ECO:0000313" key="3">
    <source>
        <dbReference type="EMBL" id="RXJ60539.1"/>
    </source>
</evidence>
<evidence type="ECO:0000256" key="1">
    <source>
        <dbReference type="ARBA" id="ARBA00023136"/>
    </source>
</evidence>
<gene>
    <name evidence="3" type="ORF">CRV04_00550</name>
</gene>
<organism evidence="3 4">
    <name type="scientific">Candidatus Marinarcus aquaticus</name>
    <dbReference type="NCBI Taxonomy" id="2044504"/>
    <lineage>
        <taxon>Bacteria</taxon>
        <taxon>Pseudomonadati</taxon>
        <taxon>Campylobacterota</taxon>
        <taxon>Epsilonproteobacteria</taxon>
        <taxon>Campylobacterales</taxon>
        <taxon>Arcobacteraceae</taxon>
        <taxon>Candidatus Marinarcus</taxon>
    </lineage>
</organism>
<keyword evidence="3" id="KW-0378">Hydrolase</keyword>
<reference evidence="3 4" key="1">
    <citation type="submission" date="2017-10" db="EMBL/GenBank/DDBJ databases">
        <title>Genomics of the genus Arcobacter.</title>
        <authorList>
            <person name="Perez-Cataluna A."/>
            <person name="Figueras M.J."/>
        </authorList>
    </citation>
    <scope>NUCLEOTIDE SEQUENCE [LARGE SCALE GENOMIC DNA]</scope>
    <source>
        <strain evidence="3 4">CECT 8987</strain>
    </source>
</reference>
<dbReference type="Proteomes" id="UP000290657">
    <property type="component" value="Unassembled WGS sequence"/>
</dbReference>
<dbReference type="PROSITE" id="PS51832">
    <property type="entry name" value="HD_GYP"/>
    <property type="match status" value="1"/>
</dbReference>
<feature type="domain" description="HD-GYP" evidence="2">
    <location>
        <begin position="132"/>
        <end position="327"/>
    </location>
</feature>
<dbReference type="CDD" id="cd00077">
    <property type="entry name" value="HDc"/>
    <property type="match status" value="1"/>
</dbReference>
<dbReference type="PANTHER" id="PTHR43155">
    <property type="entry name" value="CYCLIC DI-GMP PHOSPHODIESTERASE PA4108-RELATED"/>
    <property type="match status" value="1"/>
</dbReference>